<accession>A0A6S7AY28</accession>
<sequence>MLARFASPCLLAFRQARTEGQYVRPSPILPPRAGGDGFASLAMLARFALPCLLAFRQARTEGQYVRPSPVLPPRGGGDGFASLAMLARFALPYLLRWFWGGCFDLLAFLL</sequence>
<protein>
    <submittedName>
        <fullName evidence="1">Uncharacterized protein</fullName>
    </submittedName>
</protein>
<keyword evidence="2" id="KW-1185">Reference proteome</keyword>
<evidence type="ECO:0000313" key="1">
    <source>
        <dbReference type="EMBL" id="CAB3708463.1"/>
    </source>
</evidence>
<proteinExistence type="predicted"/>
<dbReference type="AlphaFoldDB" id="A0A6S7AY28"/>
<gene>
    <name evidence="1" type="ORF">LMG3431_05847</name>
</gene>
<organism evidence="1 2">
    <name type="scientific">Achromobacter pestifer</name>
    <dbReference type="NCBI Taxonomy" id="1353889"/>
    <lineage>
        <taxon>Bacteria</taxon>
        <taxon>Pseudomonadati</taxon>
        <taxon>Pseudomonadota</taxon>
        <taxon>Betaproteobacteria</taxon>
        <taxon>Burkholderiales</taxon>
        <taxon>Alcaligenaceae</taxon>
        <taxon>Achromobacter</taxon>
    </lineage>
</organism>
<evidence type="ECO:0000313" key="2">
    <source>
        <dbReference type="Proteomes" id="UP000494108"/>
    </source>
</evidence>
<reference evidence="1 2" key="1">
    <citation type="submission" date="2020-04" db="EMBL/GenBank/DDBJ databases">
        <authorList>
            <person name="De Canck E."/>
        </authorList>
    </citation>
    <scope>NUCLEOTIDE SEQUENCE [LARGE SCALE GENOMIC DNA]</scope>
    <source>
        <strain evidence="1 2">LMG 3431</strain>
    </source>
</reference>
<name>A0A6S7AY28_9BURK</name>
<dbReference type="Proteomes" id="UP000494108">
    <property type="component" value="Unassembled WGS sequence"/>
</dbReference>
<dbReference type="EMBL" id="CADIJX010000014">
    <property type="protein sequence ID" value="CAB3708463.1"/>
    <property type="molecule type" value="Genomic_DNA"/>
</dbReference>